<dbReference type="GO" id="GO:0016020">
    <property type="term" value="C:membrane"/>
    <property type="evidence" value="ECO:0007669"/>
    <property type="project" value="UniProtKB-SubCell"/>
</dbReference>
<comment type="similarity">
    <text evidence="2">Belongs to the TspO/BZRP family.</text>
</comment>
<dbReference type="Gene3D" id="1.20.1260.100">
    <property type="entry name" value="TspO/MBR protein"/>
    <property type="match status" value="1"/>
</dbReference>
<evidence type="ECO:0000256" key="6">
    <source>
        <dbReference type="SAM" id="Phobius"/>
    </source>
</evidence>
<dbReference type="EMBL" id="FTNV01000003">
    <property type="protein sequence ID" value="SIS23920.1"/>
    <property type="molecule type" value="Genomic_DNA"/>
</dbReference>
<evidence type="ECO:0000313" key="7">
    <source>
        <dbReference type="EMBL" id="SIS23920.1"/>
    </source>
</evidence>
<dbReference type="InterPro" id="IPR038330">
    <property type="entry name" value="TspO/MBR-related_sf"/>
</dbReference>
<dbReference type="PANTHER" id="PTHR10057">
    <property type="entry name" value="PERIPHERAL-TYPE BENZODIAZEPINE RECEPTOR"/>
    <property type="match status" value="1"/>
</dbReference>
<comment type="subcellular location">
    <subcellularLocation>
        <location evidence="1">Membrane</location>
        <topology evidence="1">Multi-pass membrane protein</topology>
    </subcellularLocation>
</comment>
<evidence type="ECO:0000256" key="2">
    <source>
        <dbReference type="ARBA" id="ARBA00007524"/>
    </source>
</evidence>
<keyword evidence="8" id="KW-1185">Reference proteome</keyword>
<dbReference type="Proteomes" id="UP000186019">
    <property type="component" value="Unassembled WGS sequence"/>
</dbReference>
<dbReference type="CDD" id="cd15904">
    <property type="entry name" value="TSPO_MBR"/>
    <property type="match status" value="1"/>
</dbReference>
<name>A0A1N7HGW5_9RHOB</name>
<feature type="transmembrane region" description="Helical" evidence="6">
    <location>
        <begin position="42"/>
        <end position="60"/>
    </location>
</feature>
<keyword evidence="5 6" id="KW-0472">Membrane</keyword>
<evidence type="ECO:0000256" key="3">
    <source>
        <dbReference type="ARBA" id="ARBA00022692"/>
    </source>
</evidence>
<evidence type="ECO:0000313" key="8">
    <source>
        <dbReference type="Proteomes" id="UP000186019"/>
    </source>
</evidence>
<dbReference type="RefSeq" id="WP_076535067.1">
    <property type="nucleotide sequence ID" value="NZ_FOAC01000002.1"/>
</dbReference>
<reference evidence="7 8" key="1">
    <citation type="submission" date="2017-01" db="EMBL/GenBank/DDBJ databases">
        <authorList>
            <person name="Mah S.A."/>
            <person name="Swanson W.J."/>
            <person name="Moy G.W."/>
            <person name="Vacquier V.D."/>
        </authorList>
    </citation>
    <scope>NUCLEOTIDE SEQUENCE [LARGE SCALE GENOMIC DNA]</scope>
    <source>
        <strain evidence="7 8">DSM 29590</strain>
    </source>
</reference>
<dbReference type="GO" id="GO:0033013">
    <property type="term" value="P:tetrapyrrole metabolic process"/>
    <property type="evidence" value="ECO:0007669"/>
    <property type="project" value="UniProtKB-ARBA"/>
</dbReference>
<feature type="transmembrane region" description="Helical" evidence="6">
    <location>
        <begin position="98"/>
        <end position="117"/>
    </location>
</feature>
<dbReference type="PANTHER" id="PTHR10057:SF0">
    <property type="entry name" value="TRANSLOCATOR PROTEIN"/>
    <property type="match status" value="1"/>
</dbReference>
<dbReference type="OrthoDB" id="9795496at2"/>
<accession>A0A1N7HGW5</accession>
<dbReference type="AlphaFoldDB" id="A0A1N7HGW5"/>
<feature type="transmembrane region" description="Helical" evidence="6">
    <location>
        <begin position="72"/>
        <end position="92"/>
    </location>
</feature>
<evidence type="ECO:0000256" key="4">
    <source>
        <dbReference type="ARBA" id="ARBA00022989"/>
    </source>
</evidence>
<sequence>MDISLFAIFLAACFGAGATGAMFPTGPWYERLSKPLWTPPNWAFPVMWTSIYLLIAFAGARVAPLEGNGYAMAFWAMQIAFNTLWTPIFFGLRRLKGALPVMACLWVAVLGATITHFQLDLWAGLAFVPYFIWVSIAGALNFTVWRLNPNEKPLRPAEIGT</sequence>
<proteinExistence type="inferred from homology"/>
<evidence type="ECO:0000256" key="5">
    <source>
        <dbReference type="ARBA" id="ARBA00023136"/>
    </source>
</evidence>
<dbReference type="PIRSF" id="PIRSF005859">
    <property type="entry name" value="PBR"/>
    <property type="match status" value="1"/>
</dbReference>
<protein>
    <submittedName>
        <fullName evidence="7">TspO and MBR related proteins</fullName>
    </submittedName>
</protein>
<keyword evidence="4 6" id="KW-1133">Transmembrane helix</keyword>
<dbReference type="STRING" id="573024.SAMN05216208_2330"/>
<gene>
    <name evidence="7" type="ORF">SAMN05421666_2986</name>
</gene>
<dbReference type="InterPro" id="IPR004307">
    <property type="entry name" value="TspO_MBR"/>
</dbReference>
<keyword evidence="3 6" id="KW-0812">Transmembrane</keyword>
<evidence type="ECO:0000256" key="1">
    <source>
        <dbReference type="ARBA" id="ARBA00004141"/>
    </source>
</evidence>
<dbReference type="FunFam" id="1.20.1260.100:FF:000001">
    <property type="entry name" value="translocator protein 2"/>
    <property type="match status" value="1"/>
</dbReference>
<organism evidence="7 8">
    <name type="scientific">Roseovarius nanhaiticus</name>
    <dbReference type="NCBI Taxonomy" id="573024"/>
    <lineage>
        <taxon>Bacteria</taxon>
        <taxon>Pseudomonadati</taxon>
        <taxon>Pseudomonadota</taxon>
        <taxon>Alphaproteobacteria</taxon>
        <taxon>Rhodobacterales</taxon>
        <taxon>Roseobacteraceae</taxon>
        <taxon>Roseovarius</taxon>
    </lineage>
</organism>
<dbReference type="NCBIfam" id="NF047825">
    <property type="entry name" value="T-richsensTspOAlph"/>
    <property type="match status" value="1"/>
</dbReference>
<dbReference type="Pfam" id="PF03073">
    <property type="entry name" value="TspO_MBR"/>
    <property type="match status" value="1"/>
</dbReference>
<feature type="transmembrane region" description="Helical" evidence="6">
    <location>
        <begin position="124"/>
        <end position="145"/>
    </location>
</feature>